<dbReference type="PANTHER" id="PTHR42796:SF4">
    <property type="entry name" value="FUMARYLACETOACETATE HYDROLASE DOMAIN-CONTAINING PROTEIN 2A"/>
    <property type="match status" value="1"/>
</dbReference>
<gene>
    <name evidence="4" type="ORF">DFP98_13624</name>
</gene>
<dbReference type="GO" id="GO:0016853">
    <property type="term" value="F:isomerase activity"/>
    <property type="evidence" value="ECO:0007669"/>
    <property type="project" value="UniProtKB-ARBA"/>
</dbReference>
<dbReference type="InterPro" id="IPR011234">
    <property type="entry name" value="Fumarylacetoacetase-like_C"/>
</dbReference>
<feature type="domain" description="Fumarylacetoacetase-like C-terminal" evidence="3">
    <location>
        <begin position="87"/>
        <end position="293"/>
    </location>
</feature>
<dbReference type="SUPFAM" id="SSF56529">
    <property type="entry name" value="FAH"/>
    <property type="match status" value="1"/>
</dbReference>
<organism evidence="4 5">
    <name type="scientific">Cohnella phaseoli</name>
    <dbReference type="NCBI Taxonomy" id="456490"/>
    <lineage>
        <taxon>Bacteria</taxon>
        <taxon>Bacillati</taxon>
        <taxon>Bacillota</taxon>
        <taxon>Bacilli</taxon>
        <taxon>Bacillales</taxon>
        <taxon>Paenibacillaceae</taxon>
        <taxon>Cohnella</taxon>
    </lineage>
</organism>
<keyword evidence="5" id="KW-1185">Reference proteome</keyword>
<dbReference type="EMBL" id="QRDZ01000036">
    <property type="protein sequence ID" value="RED57470.1"/>
    <property type="molecule type" value="Genomic_DNA"/>
</dbReference>
<dbReference type="Pfam" id="PF01557">
    <property type="entry name" value="FAA_hydrolase"/>
    <property type="match status" value="1"/>
</dbReference>
<sequence>MKWLTMKKNGAHRLGVQLEEGVLDVEASLASHPADGVPIEPTALLQSGTQGLQALADYVSELRRLGLPKLLAADEIDWAACVPKPGKIICVGLNYRKHADESKLPYPPVPLLFSKYGNTIAGQGADICIPEGTAEVDYEVELGIVIGLKAASVDEQKALDYVHGYCAVNDVSARDWQMRTSQWMLGKTADGFCPIGPYTVTADEVGDPQNLGLRTWVNGELRQNSNTKDMIFSCAEIVSYVSRHMTLEPGDLILTGTPEGVVFGLPPERRVYLKSGDVVSVEIDKLGKLTNRFV</sequence>
<dbReference type="Proteomes" id="UP000256977">
    <property type="component" value="Unassembled WGS sequence"/>
</dbReference>
<dbReference type="InterPro" id="IPR036663">
    <property type="entry name" value="Fumarylacetoacetase_C_sf"/>
</dbReference>
<evidence type="ECO:0000313" key="4">
    <source>
        <dbReference type="EMBL" id="RED57470.1"/>
    </source>
</evidence>
<evidence type="ECO:0000256" key="2">
    <source>
        <dbReference type="ARBA" id="ARBA00022723"/>
    </source>
</evidence>
<dbReference type="GO" id="GO:0046872">
    <property type="term" value="F:metal ion binding"/>
    <property type="evidence" value="ECO:0007669"/>
    <property type="project" value="UniProtKB-KW"/>
</dbReference>
<protein>
    <submittedName>
        <fullName evidence="4">2-keto-4-pentenoate hydratase/2-oxohepta-3-ene-1,7-dioic acid hydratase in catechol pathway</fullName>
    </submittedName>
</protein>
<dbReference type="PANTHER" id="PTHR42796">
    <property type="entry name" value="FUMARYLACETOACETATE HYDROLASE DOMAIN-CONTAINING PROTEIN 2A-RELATED"/>
    <property type="match status" value="1"/>
</dbReference>
<dbReference type="Gene3D" id="3.90.850.10">
    <property type="entry name" value="Fumarylacetoacetase-like, C-terminal domain"/>
    <property type="match status" value="1"/>
</dbReference>
<dbReference type="GO" id="GO:0019752">
    <property type="term" value="P:carboxylic acid metabolic process"/>
    <property type="evidence" value="ECO:0007669"/>
    <property type="project" value="UniProtKB-ARBA"/>
</dbReference>
<dbReference type="FunFam" id="3.90.850.10:FF:000002">
    <property type="entry name" value="2-hydroxyhepta-2,4-diene-1,7-dioate isomerase"/>
    <property type="match status" value="1"/>
</dbReference>
<name>A0A3D9I725_9BACL</name>
<reference evidence="4 5" key="1">
    <citation type="submission" date="2018-07" db="EMBL/GenBank/DDBJ databases">
        <title>Genomic Encyclopedia of Type Strains, Phase III (KMG-III): the genomes of soil and plant-associated and newly described type strains.</title>
        <authorList>
            <person name="Whitman W."/>
        </authorList>
    </citation>
    <scope>NUCLEOTIDE SEQUENCE [LARGE SCALE GENOMIC DNA]</scope>
    <source>
        <strain evidence="4 5">CECT 7287</strain>
    </source>
</reference>
<dbReference type="RefSeq" id="WP_116064673.1">
    <property type="nucleotide sequence ID" value="NZ_QRDZ01000036.1"/>
</dbReference>
<keyword evidence="2" id="KW-0479">Metal-binding</keyword>
<dbReference type="InterPro" id="IPR051121">
    <property type="entry name" value="FAH"/>
</dbReference>
<evidence type="ECO:0000259" key="3">
    <source>
        <dbReference type="Pfam" id="PF01557"/>
    </source>
</evidence>
<evidence type="ECO:0000256" key="1">
    <source>
        <dbReference type="ARBA" id="ARBA00010211"/>
    </source>
</evidence>
<proteinExistence type="inferred from homology"/>
<comment type="caution">
    <text evidence="4">The sequence shown here is derived from an EMBL/GenBank/DDBJ whole genome shotgun (WGS) entry which is preliminary data.</text>
</comment>
<comment type="similarity">
    <text evidence="1">Belongs to the FAH family.</text>
</comment>
<evidence type="ECO:0000313" key="5">
    <source>
        <dbReference type="Proteomes" id="UP000256977"/>
    </source>
</evidence>
<dbReference type="AlphaFoldDB" id="A0A3D9I725"/>
<accession>A0A3D9I725</accession>
<dbReference type="OrthoDB" id="9805307at2"/>